<dbReference type="AlphaFoldDB" id="A0A8H2LCT5"/>
<dbReference type="Pfam" id="PF00801">
    <property type="entry name" value="PKD"/>
    <property type="match status" value="1"/>
</dbReference>
<proteinExistence type="predicted"/>
<dbReference type="InterPro" id="IPR045828">
    <property type="entry name" value="PKD_Bacteroidetes"/>
</dbReference>
<dbReference type="InterPro" id="IPR013783">
    <property type="entry name" value="Ig-like_fold"/>
</dbReference>
<reference evidence="3 4" key="1">
    <citation type="submission" date="2019-08" db="EMBL/GenBank/DDBJ databases">
        <title>Genomes of Antarctic Bizionia species.</title>
        <authorList>
            <person name="Bowman J.P."/>
        </authorList>
    </citation>
    <scope>NUCLEOTIDE SEQUENCE [LARGE SCALE GENOMIC DNA]</scope>
    <source>
        <strain evidence="3 4">HFD</strain>
    </source>
</reference>
<dbReference type="PROSITE" id="PS50093">
    <property type="entry name" value="PKD"/>
    <property type="match status" value="1"/>
</dbReference>
<evidence type="ECO:0000259" key="2">
    <source>
        <dbReference type="PROSITE" id="PS50835"/>
    </source>
</evidence>
<feature type="domain" description="Ig-like" evidence="2">
    <location>
        <begin position="145"/>
        <end position="245"/>
    </location>
</feature>
<dbReference type="InterPro" id="IPR025667">
    <property type="entry name" value="SprB_repeat"/>
</dbReference>
<dbReference type="InterPro" id="IPR035986">
    <property type="entry name" value="PKD_dom_sf"/>
</dbReference>
<evidence type="ECO:0000313" key="3">
    <source>
        <dbReference type="EMBL" id="TYB72151.1"/>
    </source>
</evidence>
<dbReference type="PROSITE" id="PS50835">
    <property type="entry name" value="IG_LIKE"/>
    <property type="match status" value="1"/>
</dbReference>
<dbReference type="Pfam" id="PF13585">
    <property type="entry name" value="CHU_C"/>
    <property type="match status" value="1"/>
</dbReference>
<keyword evidence="4" id="KW-1185">Reference proteome</keyword>
<name>A0A8H2LCT5_9FLAO</name>
<sequence>GQEANYQPPTDSTGTLYYFCVISFSGAGSCNEITTAPAAIEVVPNVEISGESPLSQTLCSGATPEDLSFITDGGGTGTIIYQWYASDDIIIDASDAAVGTNTTVFNPGVQSPGTYYYYVTVDVDESLGCADVSSAIFTIEVIEDPEVVITPSEQTICTGVSADLLVAQVTGGIDLNADGSIDTGDYDFEWYLNGMPITEINDADGDTSTFNHDNSLPAGVYTYYCEISQPNAYDCNATSNAVTITVNEGPSIVTQPIGAEYCLGDTMAELEVVVTNGVGIPDYQWYSNDTNDLDTPNPVGTNTSLLTLPNTNVSVFYYYCIISFSEGGCGDLTTQMAPITINQVPQISNYDALICSNNTFSIIPDNTNGDIVPLNTTYTWSPPIVSPVGGVIGAVEELTPITSISQFLENTTTNPATATYTVTPVAGDCMGDTFEVTVTVNPSITVLSDLTNNSCFESNNASIEISVAGGVPFSNANPYTITWNGPNGFTSTDEDVFNLEIGTYVLNVLDDGGCPYSETFSITEPEDLVFSAINFDPQTISCFGANDGVIAINIEGGTLPYVYNWTKDGQSFSTNEDLSDLGPGNYEVTVTDANNCGPIIQSFLIEEPPLLEVSIGSQTNVFCYGDSTGAITIHVIGGRLGYTYAWTGPDGFVSANQNIDNLSAGNYTVVVTDSSGCLDTMTINIIQNDAITIDVTTTDIECYGNNDASITINNILGGVPPFAIAWSNFGTGPVQTDLSPGTYTITITDAVNCSESFSIIIEEAPLFLINPEVTQMSCSGENDASIVLNFEGGMEPITVVWDDDDTAGVERNNLAPGTYSVTITDGTPCVIQDSFTIINIAPLQLSTNVINAFDCDDANSGAINLLIAGGTPPFNVVWSNGAVTEDLVDIPPNSYTVIVTDANGCEIEGSWEVDRFEPLAVGVDTQSEPDCEAQIIHQTFVAVASGGVPPFQYNWSSGTVSGLNNESMTTDENGLVILEVTDSLGCSTNFSFNVETPVIGQPDSEITAFGYSNYGVFAIQDPIQFTNTATGDYVSVLWDFGEGSFSAEENPIHTYLQAGNYVVTQTVTYPFGCSYSTIVTLTIEKGYKLIMPNAFTPNEDGLNDFFGPKHIGLNTLELNIYDTWGSLIYSESGESIRGWDGKINTIEAENGNYYYTFKARTFYGDAIAKQGSFVFIK</sequence>
<comment type="caution">
    <text evidence="3">The sequence shown here is derived from an EMBL/GenBank/DDBJ whole genome shotgun (WGS) entry which is preliminary data.</text>
</comment>
<dbReference type="Proteomes" id="UP000323324">
    <property type="component" value="Unassembled WGS sequence"/>
</dbReference>
<feature type="non-terminal residue" evidence="3">
    <location>
        <position position="1"/>
    </location>
</feature>
<accession>A0A8H2LCT5</accession>
<dbReference type="RefSeq" id="WP_148370464.1">
    <property type="nucleotide sequence ID" value="NZ_VSKM01000012.1"/>
</dbReference>
<evidence type="ECO:0000259" key="1">
    <source>
        <dbReference type="PROSITE" id="PS50093"/>
    </source>
</evidence>
<dbReference type="InterPro" id="IPR026341">
    <property type="entry name" value="T9SS_type_B"/>
</dbReference>
<feature type="domain" description="PKD" evidence="1">
    <location>
        <begin position="1023"/>
        <end position="1084"/>
    </location>
</feature>
<gene>
    <name evidence="3" type="ORF">ES676_11420</name>
</gene>
<dbReference type="Gene3D" id="2.60.40.740">
    <property type="match status" value="1"/>
</dbReference>
<dbReference type="Pfam" id="PF13573">
    <property type="entry name" value="SprB"/>
    <property type="match status" value="4"/>
</dbReference>
<dbReference type="SMART" id="SM00089">
    <property type="entry name" value="PKD"/>
    <property type="match status" value="1"/>
</dbReference>
<dbReference type="InterPro" id="IPR022409">
    <property type="entry name" value="PKD/Chitinase_dom"/>
</dbReference>
<protein>
    <submittedName>
        <fullName evidence="3">T9SS type B sorting domain-containing protein</fullName>
    </submittedName>
</protein>
<dbReference type="Gene3D" id="2.60.40.10">
    <property type="entry name" value="Immunoglobulins"/>
    <property type="match status" value="4"/>
</dbReference>
<dbReference type="EMBL" id="VSKM01000012">
    <property type="protein sequence ID" value="TYB72151.1"/>
    <property type="molecule type" value="Genomic_DNA"/>
</dbReference>
<dbReference type="NCBIfam" id="TIGR04131">
    <property type="entry name" value="Bac_Flav_CTERM"/>
    <property type="match status" value="1"/>
</dbReference>
<dbReference type="Pfam" id="PF19406">
    <property type="entry name" value="PKD_5"/>
    <property type="match status" value="1"/>
</dbReference>
<dbReference type="CDD" id="cd00146">
    <property type="entry name" value="PKD"/>
    <property type="match status" value="1"/>
</dbReference>
<dbReference type="InterPro" id="IPR007110">
    <property type="entry name" value="Ig-like_dom"/>
</dbReference>
<dbReference type="InterPro" id="IPR000601">
    <property type="entry name" value="PKD_dom"/>
</dbReference>
<evidence type="ECO:0000313" key="4">
    <source>
        <dbReference type="Proteomes" id="UP000323324"/>
    </source>
</evidence>
<dbReference type="SUPFAM" id="SSF49299">
    <property type="entry name" value="PKD domain"/>
    <property type="match status" value="1"/>
</dbReference>
<organism evidence="3 4">
    <name type="scientific">Bizionia saleffrena</name>
    <dbReference type="NCBI Taxonomy" id="291189"/>
    <lineage>
        <taxon>Bacteria</taxon>
        <taxon>Pseudomonadati</taxon>
        <taxon>Bacteroidota</taxon>
        <taxon>Flavobacteriia</taxon>
        <taxon>Flavobacteriales</taxon>
        <taxon>Flavobacteriaceae</taxon>
        <taxon>Bizionia</taxon>
    </lineage>
</organism>